<protein>
    <submittedName>
        <fullName evidence="1">Uncharacterized protein</fullName>
    </submittedName>
</protein>
<dbReference type="EMBL" id="HBGH01011765">
    <property type="protein sequence ID" value="CAD9234446.1"/>
    <property type="molecule type" value="Transcribed_RNA"/>
</dbReference>
<gene>
    <name evidence="1" type="ORF">CCAE0312_LOCUS6535</name>
</gene>
<reference evidence="1" key="1">
    <citation type="submission" date="2021-01" db="EMBL/GenBank/DDBJ databases">
        <authorList>
            <person name="Corre E."/>
            <person name="Pelletier E."/>
            <person name="Niang G."/>
            <person name="Scheremetjew M."/>
            <person name="Finn R."/>
            <person name="Kale V."/>
            <person name="Holt S."/>
            <person name="Cochrane G."/>
            <person name="Meng A."/>
            <person name="Brown T."/>
            <person name="Cohen L."/>
        </authorList>
    </citation>
    <scope>NUCLEOTIDE SEQUENCE</scope>
    <source>
        <strain evidence="1">SAG 36.94</strain>
    </source>
</reference>
<dbReference type="AlphaFoldDB" id="A0A7S1TEM8"/>
<proteinExistence type="predicted"/>
<organism evidence="1">
    <name type="scientific">Compsopogon caeruleus</name>
    <dbReference type="NCBI Taxonomy" id="31354"/>
    <lineage>
        <taxon>Eukaryota</taxon>
        <taxon>Rhodophyta</taxon>
        <taxon>Compsopogonophyceae</taxon>
        <taxon>Compsopogonales</taxon>
        <taxon>Compsopogonaceae</taxon>
        <taxon>Compsopogon</taxon>
    </lineage>
</organism>
<evidence type="ECO:0000313" key="1">
    <source>
        <dbReference type="EMBL" id="CAD9234446.1"/>
    </source>
</evidence>
<accession>A0A7S1TEM8</accession>
<sequence length="157" mass="16602">MIGFVGSATGVCIGVSSLSGVAVSPRRCVAAVGSVRMMSDDGFQAPESYERRGFSESLPQNWTGEVDTVGASAMVVAGAAAVTEAPAEEEVDPEADAAFKEYAQIMQATRAAELAKQGQQLVGPEFVSNTRDILRLGVECVEYWNAATYESVPRRFG</sequence>
<name>A0A7S1TEM8_9RHOD</name>